<evidence type="ECO:0000313" key="3">
    <source>
        <dbReference type="Proteomes" id="UP000253606"/>
    </source>
</evidence>
<dbReference type="PANTHER" id="PTHR43072">
    <property type="entry name" value="N-ACETYLTRANSFERASE"/>
    <property type="match status" value="1"/>
</dbReference>
<sequence>MTAIYAHFVETTTATLDLIAPGEATMLRRRQVALDHDLPYLVAELEGYIVGYSYAAPFRPREGYRFTVEDSIYVRADCRGHGVGKKLLSELLSKCQERKCHSMIAYVCGANPPSVALHASVGFLPIGTLPEVGKKFGKWVSISIMQRLL</sequence>
<name>A0A2Z5FWH9_9BACT</name>
<proteinExistence type="predicted"/>
<dbReference type="GO" id="GO:0016747">
    <property type="term" value="F:acyltransferase activity, transferring groups other than amino-acyl groups"/>
    <property type="evidence" value="ECO:0007669"/>
    <property type="project" value="InterPro"/>
</dbReference>
<dbReference type="EMBL" id="CP030840">
    <property type="protein sequence ID" value="AXC11239.1"/>
    <property type="molecule type" value="Genomic_DNA"/>
</dbReference>
<gene>
    <name evidence="2" type="ORF">ACPOL_1901</name>
</gene>
<keyword evidence="3" id="KW-1185">Reference proteome</keyword>
<dbReference type="KEGG" id="abas:ACPOL_1901"/>
<dbReference type="Gene3D" id="3.40.630.30">
    <property type="match status" value="1"/>
</dbReference>
<dbReference type="AlphaFoldDB" id="A0A2Z5FWH9"/>
<protein>
    <submittedName>
        <fullName evidence="2">GCN5-related N-acetyltransferase</fullName>
    </submittedName>
</protein>
<dbReference type="InterPro" id="IPR000182">
    <property type="entry name" value="GNAT_dom"/>
</dbReference>
<dbReference type="PANTHER" id="PTHR43072:SF8">
    <property type="entry name" value="ACYLTRANSFERASE FABY-RELATED"/>
    <property type="match status" value="1"/>
</dbReference>
<dbReference type="Pfam" id="PF00583">
    <property type="entry name" value="Acetyltransf_1"/>
    <property type="match status" value="1"/>
</dbReference>
<feature type="domain" description="N-acetyltransferase" evidence="1">
    <location>
        <begin position="1"/>
        <end position="145"/>
    </location>
</feature>
<dbReference type="PROSITE" id="PS51186">
    <property type="entry name" value="GNAT"/>
    <property type="match status" value="1"/>
</dbReference>
<dbReference type="InterPro" id="IPR016181">
    <property type="entry name" value="Acyl_CoA_acyltransferase"/>
</dbReference>
<reference evidence="2 3" key="1">
    <citation type="journal article" date="2018" name="Front. Microbiol.">
        <title>Hydrolytic Capabilities as a Key to Environmental Success: Chitinolytic and Cellulolytic Acidobacteria From Acidic Sub-arctic Soils and Boreal Peatlands.</title>
        <authorList>
            <person name="Belova S.E."/>
            <person name="Ravin N.V."/>
            <person name="Pankratov T.A."/>
            <person name="Rakitin A.L."/>
            <person name="Ivanova A.A."/>
            <person name="Beletsky A.V."/>
            <person name="Mardanov A.V."/>
            <person name="Sinninghe Damste J.S."/>
            <person name="Dedysh S.N."/>
        </authorList>
    </citation>
    <scope>NUCLEOTIDE SEQUENCE [LARGE SCALE GENOMIC DNA]</scope>
    <source>
        <strain evidence="2 3">SBC82</strain>
    </source>
</reference>
<accession>A0A2Z5FWH9</accession>
<dbReference type="Proteomes" id="UP000253606">
    <property type="component" value="Chromosome"/>
</dbReference>
<dbReference type="SUPFAM" id="SSF55729">
    <property type="entry name" value="Acyl-CoA N-acyltransferases (Nat)"/>
    <property type="match status" value="1"/>
</dbReference>
<keyword evidence="2" id="KW-0808">Transferase</keyword>
<evidence type="ECO:0000313" key="2">
    <source>
        <dbReference type="EMBL" id="AXC11239.1"/>
    </source>
</evidence>
<organism evidence="2 3">
    <name type="scientific">Acidisarcina polymorpha</name>
    <dbReference type="NCBI Taxonomy" id="2211140"/>
    <lineage>
        <taxon>Bacteria</taxon>
        <taxon>Pseudomonadati</taxon>
        <taxon>Acidobacteriota</taxon>
        <taxon>Terriglobia</taxon>
        <taxon>Terriglobales</taxon>
        <taxon>Acidobacteriaceae</taxon>
        <taxon>Acidisarcina</taxon>
    </lineage>
</organism>
<evidence type="ECO:0000259" key="1">
    <source>
        <dbReference type="PROSITE" id="PS51186"/>
    </source>
</evidence>
<dbReference type="CDD" id="cd04301">
    <property type="entry name" value="NAT_SF"/>
    <property type="match status" value="1"/>
</dbReference>